<geneLocation type="plasmid" evidence="1">
    <name>pDson01</name>
</geneLocation>
<dbReference type="RefSeq" id="WP_350241256.1">
    <property type="nucleotide sequence ID" value="NZ_CP158297.1"/>
</dbReference>
<name>A0AAU7U5U4_9DEIO</name>
<dbReference type="AlphaFoldDB" id="A0AAU7U5U4"/>
<evidence type="ECO:0000313" key="1">
    <source>
        <dbReference type="EMBL" id="XBV83635.1"/>
    </source>
</evidence>
<dbReference type="KEGG" id="dsc:ABOD76_02815"/>
<reference evidence="1" key="1">
    <citation type="submission" date="2024-06" db="EMBL/GenBank/DDBJ databases">
        <title>Draft Genome Sequence of Deinococcus sonorensis Type Strain KR-87, a Biofilm Producing Representative of the Genus Deinococcus.</title>
        <authorList>
            <person name="Boren L.S."/>
            <person name="Grosso R.A."/>
            <person name="Hugenberg-Cox A.N."/>
            <person name="Hill J.T.E."/>
            <person name="Albert C.M."/>
            <person name="Tuohy J.M."/>
        </authorList>
    </citation>
    <scope>NUCLEOTIDE SEQUENCE</scope>
    <source>
        <strain evidence="1">KR-87</strain>
        <plasmid evidence="1">pDson01</plasmid>
    </source>
</reference>
<proteinExistence type="predicted"/>
<organism evidence="1">
    <name type="scientific">Deinococcus sonorensis KR-87</name>
    <dbReference type="NCBI Taxonomy" id="694439"/>
    <lineage>
        <taxon>Bacteria</taxon>
        <taxon>Thermotogati</taxon>
        <taxon>Deinococcota</taxon>
        <taxon>Deinococci</taxon>
        <taxon>Deinococcales</taxon>
        <taxon>Deinococcaceae</taxon>
        <taxon>Deinococcus</taxon>
    </lineage>
</organism>
<sequence>MFFQIESAPEPPEYSFTMTVDALAQRDARFARLSTLRARGILADVVQDSADLQNVHLRLGDGRAAWRGTPGQLNEDGSLRPRPFHGWSEDALSYGLGLDLGRPRVRVMPATDLLAALRSWPAGLVYAFHRRPGPAPALARRLNLSAFIDRLEVEFLASLPGRDLAAIRAHRLSADGQLDIWRSSLQEL</sequence>
<protein>
    <submittedName>
        <fullName evidence="1">Uncharacterized protein</fullName>
    </submittedName>
</protein>
<gene>
    <name evidence="1" type="ORF">ABOD76_02815</name>
</gene>
<dbReference type="EMBL" id="CP158297">
    <property type="protein sequence ID" value="XBV83635.1"/>
    <property type="molecule type" value="Genomic_DNA"/>
</dbReference>
<accession>A0AAU7U5U4</accession>
<keyword evidence="1" id="KW-0614">Plasmid</keyword>